<evidence type="ECO:0000313" key="2">
    <source>
        <dbReference type="Proteomes" id="UP000284990"/>
    </source>
</evidence>
<name>A0AA92UYU8_9BACT</name>
<gene>
    <name evidence="1" type="ORF">DW916_10860</name>
</gene>
<accession>A0AA92UYU8</accession>
<sequence length="85" mass="9759">MERKTYLRPMKSQHLAGFDLEVEDAECVVLRQVFHTQRLENLDFIGVLGIQRENNSPLSPKGPPTALRPRALPASLKWAEYVNDR</sequence>
<dbReference type="EMBL" id="QSFW01000023">
    <property type="protein sequence ID" value="RHA84752.1"/>
    <property type="molecule type" value="Genomic_DNA"/>
</dbReference>
<proteinExistence type="predicted"/>
<organism evidence="1 2">
    <name type="scientific">Segatella copri</name>
    <dbReference type="NCBI Taxonomy" id="165179"/>
    <lineage>
        <taxon>Bacteria</taxon>
        <taxon>Pseudomonadati</taxon>
        <taxon>Bacteroidota</taxon>
        <taxon>Bacteroidia</taxon>
        <taxon>Bacteroidales</taxon>
        <taxon>Prevotellaceae</taxon>
        <taxon>Segatella</taxon>
    </lineage>
</organism>
<reference evidence="1 2" key="1">
    <citation type="submission" date="2018-08" db="EMBL/GenBank/DDBJ databases">
        <title>A genome reference for cultivated species of the human gut microbiota.</title>
        <authorList>
            <person name="Zou Y."/>
            <person name="Xue W."/>
            <person name="Luo G."/>
        </authorList>
    </citation>
    <scope>NUCLEOTIDE SEQUENCE [LARGE SCALE GENOMIC DNA]</scope>
    <source>
        <strain evidence="1 2">AM42-23AC</strain>
    </source>
</reference>
<dbReference type="Proteomes" id="UP000284990">
    <property type="component" value="Unassembled WGS sequence"/>
</dbReference>
<evidence type="ECO:0000313" key="1">
    <source>
        <dbReference type="EMBL" id="RHA84752.1"/>
    </source>
</evidence>
<comment type="caution">
    <text evidence="1">The sequence shown here is derived from an EMBL/GenBank/DDBJ whole genome shotgun (WGS) entry which is preliminary data.</text>
</comment>
<protein>
    <submittedName>
        <fullName evidence="1">Uncharacterized protein</fullName>
    </submittedName>
</protein>
<dbReference type="AlphaFoldDB" id="A0AA92UYU8"/>